<dbReference type="Proteomes" id="UP000019132">
    <property type="component" value="Unassembled WGS sequence"/>
</dbReference>
<organism evidence="1 2">
    <name type="scientific">Globisporangium ultimum (strain ATCC 200006 / CBS 805.95 / DAOM BR144)</name>
    <name type="common">Pythium ultimum</name>
    <dbReference type="NCBI Taxonomy" id="431595"/>
    <lineage>
        <taxon>Eukaryota</taxon>
        <taxon>Sar</taxon>
        <taxon>Stramenopiles</taxon>
        <taxon>Oomycota</taxon>
        <taxon>Peronosporomycetes</taxon>
        <taxon>Pythiales</taxon>
        <taxon>Pythiaceae</taxon>
        <taxon>Globisporangium</taxon>
    </lineage>
</organism>
<reference evidence="2" key="2">
    <citation type="submission" date="2010-04" db="EMBL/GenBank/DDBJ databases">
        <authorList>
            <person name="Buell R."/>
            <person name="Hamilton J."/>
            <person name="Hostetler J."/>
        </authorList>
    </citation>
    <scope>NUCLEOTIDE SEQUENCE [LARGE SCALE GENOMIC DNA]</scope>
    <source>
        <strain evidence="2">DAOM:BR144</strain>
    </source>
</reference>
<evidence type="ECO:0000313" key="2">
    <source>
        <dbReference type="Proteomes" id="UP000019132"/>
    </source>
</evidence>
<protein>
    <submittedName>
        <fullName evidence="1">Uncharacterized protein</fullName>
    </submittedName>
</protein>
<dbReference type="InParanoid" id="K3WKX3"/>
<reference evidence="1" key="3">
    <citation type="submission" date="2015-02" db="UniProtKB">
        <authorList>
            <consortium name="EnsemblProtists"/>
        </authorList>
    </citation>
    <scope>IDENTIFICATION</scope>
    <source>
        <strain evidence="1">DAOM BR144</strain>
    </source>
</reference>
<evidence type="ECO:0000313" key="1">
    <source>
        <dbReference type="EnsemblProtists" id="PYU1_T005615"/>
    </source>
</evidence>
<sequence length="33" mass="3681">MIRRDSPRPGKVVDPIGSTFSLKTAIVFKDHLV</sequence>
<proteinExistence type="predicted"/>
<name>K3WKX3_GLOUD</name>
<dbReference type="HOGENOM" id="CLU_3385891_0_0_1"/>
<dbReference type="AlphaFoldDB" id="K3WKX3"/>
<reference evidence="2" key="1">
    <citation type="journal article" date="2010" name="Genome Biol.">
        <title>Genome sequence of the necrotrophic plant pathogen Pythium ultimum reveals original pathogenicity mechanisms and effector repertoire.</title>
        <authorList>
            <person name="Levesque C.A."/>
            <person name="Brouwer H."/>
            <person name="Cano L."/>
            <person name="Hamilton J.P."/>
            <person name="Holt C."/>
            <person name="Huitema E."/>
            <person name="Raffaele S."/>
            <person name="Robideau G.P."/>
            <person name="Thines M."/>
            <person name="Win J."/>
            <person name="Zerillo M.M."/>
            <person name="Beakes G.W."/>
            <person name="Boore J.L."/>
            <person name="Busam D."/>
            <person name="Dumas B."/>
            <person name="Ferriera S."/>
            <person name="Fuerstenberg S.I."/>
            <person name="Gachon C.M."/>
            <person name="Gaulin E."/>
            <person name="Govers F."/>
            <person name="Grenville-Briggs L."/>
            <person name="Horner N."/>
            <person name="Hostetler J."/>
            <person name="Jiang R.H."/>
            <person name="Johnson J."/>
            <person name="Krajaejun T."/>
            <person name="Lin H."/>
            <person name="Meijer H.J."/>
            <person name="Moore B."/>
            <person name="Morris P."/>
            <person name="Phuntmart V."/>
            <person name="Puiu D."/>
            <person name="Shetty J."/>
            <person name="Stajich J.E."/>
            <person name="Tripathy S."/>
            <person name="Wawra S."/>
            <person name="van West P."/>
            <person name="Whitty B.R."/>
            <person name="Coutinho P.M."/>
            <person name="Henrissat B."/>
            <person name="Martin F."/>
            <person name="Thomas P.D."/>
            <person name="Tyler B.M."/>
            <person name="De Vries R.P."/>
            <person name="Kamoun S."/>
            <person name="Yandell M."/>
            <person name="Tisserat N."/>
            <person name="Buell C.R."/>
        </authorList>
    </citation>
    <scope>NUCLEOTIDE SEQUENCE</scope>
    <source>
        <strain evidence="2">DAOM:BR144</strain>
    </source>
</reference>
<dbReference type="EnsemblProtists" id="PYU1_T005615">
    <property type="protein sequence ID" value="PYU1_T005615"/>
    <property type="gene ID" value="PYU1_G005604"/>
</dbReference>
<accession>K3WKX3</accession>
<keyword evidence="2" id="KW-1185">Reference proteome</keyword>
<dbReference type="VEuPathDB" id="FungiDB:PYU1_G005604"/>
<dbReference type="EMBL" id="GL376573">
    <property type="status" value="NOT_ANNOTATED_CDS"/>
    <property type="molecule type" value="Genomic_DNA"/>
</dbReference>